<keyword evidence="3" id="KW-1185">Reference proteome</keyword>
<feature type="compositionally biased region" description="Basic and acidic residues" evidence="1">
    <location>
        <begin position="57"/>
        <end position="72"/>
    </location>
</feature>
<accession>A0A6A5S3L0</accession>
<dbReference type="Proteomes" id="UP000800038">
    <property type="component" value="Unassembled WGS sequence"/>
</dbReference>
<gene>
    <name evidence="2" type="ORF">EJ02DRAFT_516570</name>
</gene>
<reference evidence="2" key="1">
    <citation type="journal article" date="2020" name="Stud. Mycol.">
        <title>101 Dothideomycetes genomes: a test case for predicting lifestyles and emergence of pathogens.</title>
        <authorList>
            <person name="Haridas S."/>
            <person name="Albert R."/>
            <person name="Binder M."/>
            <person name="Bloem J."/>
            <person name="Labutti K."/>
            <person name="Salamov A."/>
            <person name="Andreopoulos B."/>
            <person name="Baker S."/>
            <person name="Barry K."/>
            <person name="Bills G."/>
            <person name="Bluhm B."/>
            <person name="Cannon C."/>
            <person name="Castanera R."/>
            <person name="Culley D."/>
            <person name="Daum C."/>
            <person name="Ezra D."/>
            <person name="Gonzalez J."/>
            <person name="Henrissat B."/>
            <person name="Kuo A."/>
            <person name="Liang C."/>
            <person name="Lipzen A."/>
            <person name="Lutzoni F."/>
            <person name="Magnuson J."/>
            <person name="Mondo S."/>
            <person name="Nolan M."/>
            <person name="Ohm R."/>
            <person name="Pangilinan J."/>
            <person name="Park H.-J."/>
            <person name="Ramirez L."/>
            <person name="Alfaro M."/>
            <person name="Sun H."/>
            <person name="Tritt A."/>
            <person name="Yoshinaga Y."/>
            <person name="Zwiers L.-H."/>
            <person name="Turgeon B."/>
            <person name="Goodwin S."/>
            <person name="Spatafora J."/>
            <person name="Crous P."/>
            <person name="Grigoriev I."/>
        </authorList>
    </citation>
    <scope>NUCLEOTIDE SEQUENCE</scope>
    <source>
        <strain evidence="2">CBS 161.51</strain>
    </source>
</reference>
<evidence type="ECO:0000256" key="1">
    <source>
        <dbReference type="SAM" id="MobiDB-lite"/>
    </source>
</evidence>
<sequence>MKPQGSIFGTYGASLGIAEGPKTSEEGSDQNKNSYPQRQPPAIRPTGWKPSATIEAKINEAKKDPKTAERFRKAATGSNYSGSRAETRSETRSDTTSQPIALDTRHEGDHQLGSMACSFQAFSTINHNADILYIN</sequence>
<feature type="region of interest" description="Disordered" evidence="1">
    <location>
        <begin position="1"/>
        <end position="108"/>
    </location>
</feature>
<dbReference type="AlphaFoldDB" id="A0A6A5S3L0"/>
<proteinExistence type="predicted"/>
<dbReference type="EMBL" id="ML976298">
    <property type="protein sequence ID" value="KAF1935215.1"/>
    <property type="molecule type" value="Genomic_DNA"/>
</dbReference>
<protein>
    <submittedName>
        <fullName evidence="2">Uncharacterized protein</fullName>
    </submittedName>
</protein>
<name>A0A6A5S3L0_9PLEO</name>
<evidence type="ECO:0000313" key="3">
    <source>
        <dbReference type="Proteomes" id="UP000800038"/>
    </source>
</evidence>
<organism evidence="2 3">
    <name type="scientific">Clathrospora elynae</name>
    <dbReference type="NCBI Taxonomy" id="706981"/>
    <lineage>
        <taxon>Eukaryota</taxon>
        <taxon>Fungi</taxon>
        <taxon>Dikarya</taxon>
        <taxon>Ascomycota</taxon>
        <taxon>Pezizomycotina</taxon>
        <taxon>Dothideomycetes</taxon>
        <taxon>Pleosporomycetidae</taxon>
        <taxon>Pleosporales</taxon>
        <taxon>Diademaceae</taxon>
        <taxon>Clathrospora</taxon>
    </lineage>
</organism>
<evidence type="ECO:0000313" key="2">
    <source>
        <dbReference type="EMBL" id="KAF1935215.1"/>
    </source>
</evidence>